<reference evidence="2" key="1">
    <citation type="submission" date="2016-11" db="UniProtKB">
        <authorList>
            <consortium name="WormBaseParasite"/>
        </authorList>
    </citation>
    <scope>IDENTIFICATION</scope>
</reference>
<proteinExistence type="predicted"/>
<dbReference type="AlphaFoldDB" id="A0A1I7WDX4"/>
<organism evidence="1 2">
    <name type="scientific">Heterorhabditis bacteriophora</name>
    <name type="common">Entomopathogenic nematode worm</name>
    <dbReference type="NCBI Taxonomy" id="37862"/>
    <lineage>
        <taxon>Eukaryota</taxon>
        <taxon>Metazoa</taxon>
        <taxon>Ecdysozoa</taxon>
        <taxon>Nematoda</taxon>
        <taxon>Chromadorea</taxon>
        <taxon>Rhabditida</taxon>
        <taxon>Rhabditina</taxon>
        <taxon>Rhabditomorpha</taxon>
        <taxon>Strongyloidea</taxon>
        <taxon>Heterorhabditidae</taxon>
        <taxon>Heterorhabditis</taxon>
    </lineage>
</organism>
<name>A0A1I7WDX4_HETBA</name>
<evidence type="ECO:0000313" key="1">
    <source>
        <dbReference type="Proteomes" id="UP000095283"/>
    </source>
</evidence>
<sequence length="35" mass="4212">MKAERREVLFPFNNKPILLHTMRKPAKADKLLNQY</sequence>
<protein>
    <submittedName>
        <fullName evidence="2">2-C-methyl-D-erythritol 4-phosphate cytidylyltransferase</fullName>
    </submittedName>
</protein>
<dbReference type="WBParaSite" id="Hba_03143">
    <property type="protein sequence ID" value="Hba_03143"/>
    <property type="gene ID" value="Hba_03143"/>
</dbReference>
<evidence type="ECO:0000313" key="2">
    <source>
        <dbReference type="WBParaSite" id="Hba_03143"/>
    </source>
</evidence>
<dbReference type="Proteomes" id="UP000095283">
    <property type="component" value="Unplaced"/>
</dbReference>
<keyword evidence="1" id="KW-1185">Reference proteome</keyword>
<accession>A0A1I7WDX4</accession>